<dbReference type="GO" id="GO:0005524">
    <property type="term" value="F:ATP binding"/>
    <property type="evidence" value="ECO:0007669"/>
    <property type="project" value="UniProtKB-KW"/>
</dbReference>
<protein>
    <recommendedName>
        <fullName evidence="5">Maltokinase N-terminal cap domain-containing protein</fullName>
    </recommendedName>
</protein>
<dbReference type="Pfam" id="PF18085">
    <property type="entry name" value="Mak_N_cap"/>
    <property type="match status" value="1"/>
</dbReference>
<evidence type="ECO:0000313" key="6">
    <source>
        <dbReference type="EMBL" id="QNN63570.1"/>
    </source>
</evidence>
<dbReference type="EMBL" id="CP060716">
    <property type="protein sequence ID" value="QNN63570.1"/>
    <property type="molecule type" value="Genomic_DNA"/>
</dbReference>
<reference evidence="6 7" key="1">
    <citation type="submission" date="2020-08" db="EMBL/GenBank/DDBJ databases">
        <title>Genome sequence of Leucobacter denitrificans KACC 14055T.</title>
        <authorList>
            <person name="Hyun D.-W."/>
            <person name="Bae J.-W."/>
        </authorList>
    </citation>
    <scope>NUCLEOTIDE SEQUENCE [LARGE SCALE GENOMIC DNA]</scope>
    <source>
        <strain evidence="6 7">KACC 14055</strain>
    </source>
</reference>
<dbReference type="AlphaFoldDB" id="A0A7G9S6U5"/>
<dbReference type="RefSeq" id="WP_187556034.1">
    <property type="nucleotide sequence ID" value="NZ_CP060716.1"/>
</dbReference>
<evidence type="ECO:0000259" key="5">
    <source>
        <dbReference type="Pfam" id="PF18085"/>
    </source>
</evidence>
<organism evidence="6 7">
    <name type="scientific">Leucobacter denitrificans</name>
    <dbReference type="NCBI Taxonomy" id="683042"/>
    <lineage>
        <taxon>Bacteria</taxon>
        <taxon>Bacillati</taxon>
        <taxon>Actinomycetota</taxon>
        <taxon>Actinomycetes</taxon>
        <taxon>Micrococcales</taxon>
        <taxon>Microbacteriaceae</taxon>
        <taxon>Leucobacter</taxon>
    </lineage>
</organism>
<dbReference type="GO" id="GO:0016301">
    <property type="term" value="F:kinase activity"/>
    <property type="evidence" value="ECO:0007669"/>
    <property type="project" value="UniProtKB-KW"/>
</dbReference>
<evidence type="ECO:0000256" key="4">
    <source>
        <dbReference type="ARBA" id="ARBA00022840"/>
    </source>
</evidence>
<keyword evidence="3" id="KW-0418">Kinase</keyword>
<evidence type="ECO:0000313" key="7">
    <source>
        <dbReference type="Proteomes" id="UP000515934"/>
    </source>
</evidence>
<feature type="domain" description="Maltokinase N-terminal cap" evidence="5">
    <location>
        <begin position="21"/>
        <end position="103"/>
    </location>
</feature>
<evidence type="ECO:0000256" key="2">
    <source>
        <dbReference type="ARBA" id="ARBA00022741"/>
    </source>
</evidence>
<keyword evidence="1" id="KW-0808">Transferase</keyword>
<dbReference type="InterPro" id="IPR040999">
    <property type="entry name" value="Mak_N_cap"/>
</dbReference>
<gene>
    <name evidence="6" type="ORF">H9L06_04465</name>
</gene>
<proteinExistence type="predicted"/>
<accession>A0A7G9S6U5</accession>
<dbReference type="Proteomes" id="UP000515934">
    <property type="component" value="Chromosome"/>
</dbReference>
<sequence>MAIMHPHTTLVPGKLELLAGWLPAQPWFSGDPTKLERVAEYRLDDPEGEVGLNGILLTAGDSTVYHVPMTYRNAPLDGGEEFLVGTMEHGVLGKRWASEAIGDPVYRAALAQTIAQGGRGADKLVEDASGNVQPREITVPLRGSGEMDAPVPEMWAAEVTRDGISSVASTGLAKLTVVHVPGAISELGVSVQTLTATWPGQLDPVVIATLV</sequence>
<keyword evidence="4" id="KW-0067">ATP-binding</keyword>
<dbReference type="KEGG" id="ldn:H9L06_04465"/>
<keyword evidence="2" id="KW-0547">Nucleotide-binding</keyword>
<keyword evidence="7" id="KW-1185">Reference proteome</keyword>
<evidence type="ECO:0000256" key="3">
    <source>
        <dbReference type="ARBA" id="ARBA00022777"/>
    </source>
</evidence>
<evidence type="ECO:0000256" key="1">
    <source>
        <dbReference type="ARBA" id="ARBA00022679"/>
    </source>
</evidence>
<name>A0A7G9S6U5_9MICO</name>